<dbReference type="SUPFAM" id="SSF54060">
    <property type="entry name" value="His-Me finger endonucleases"/>
    <property type="match status" value="1"/>
</dbReference>
<sequence>MRCPRCRQDRPPEQFLSTAGRATRSCGVCRERSRLTNRRRRDSLGAEGRRADNLRQKYGLTPAEYDALRAEQDYRCAVCRVHESELKVVAVGRPRADGSPATAAFRLVVDHCHATGRIRGLLCGACNSLIGHARDSPQVMHAAAEYVSRALAASPVTRMALTRLHILDAQEPGRPAQTFQFRGAVTVLIDGYELHLPEGSARTVVSATGVFRLL</sequence>
<dbReference type="EMBL" id="JACHMF010000001">
    <property type="protein sequence ID" value="MBB4691779.1"/>
    <property type="molecule type" value="Genomic_DNA"/>
</dbReference>
<organism evidence="1 2">
    <name type="scientific">Paractinoplanes abujensis</name>
    <dbReference type="NCBI Taxonomy" id="882441"/>
    <lineage>
        <taxon>Bacteria</taxon>
        <taxon>Bacillati</taxon>
        <taxon>Actinomycetota</taxon>
        <taxon>Actinomycetes</taxon>
        <taxon>Micromonosporales</taxon>
        <taxon>Micromonosporaceae</taxon>
        <taxon>Paractinoplanes</taxon>
    </lineage>
</organism>
<proteinExistence type="predicted"/>
<keyword evidence="2" id="KW-1185">Reference proteome</keyword>
<protein>
    <recommendedName>
        <fullName evidence="3">Recombination endonuclease VII</fullName>
    </recommendedName>
</protein>
<evidence type="ECO:0000313" key="1">
    <source>
        <dbReference type="EMBL" id="MBB4691779.1"/>
    </source>
</evidence>
<dbReference type="Gene3D" id="3.40.1800.10">
    <property type="entry name" value="His-Me finger endonucleases"/>
    <property type="match status" value="1"/>
</dbReference>
<evidence type="ECO:0008006" key="3">
    <source>
        <dbReference type="Google" id="ProtNLM"/>
    </source>
</evidence>
<dbReference type="AlphaFoldDB" id="A0A7W7G0P2"/>
<reference evidence="1 2" key="1">
    <citation type="submission" date="2020-08" db="EMBL/GenBank/DDBJ databases">
        <title>Sequencing the genomes of 1000 actinobacteria strains.</title>
        <authorList>
            <person name="Klenk H.-P."/>
        </authorList>
    </citation>
    <scope>NUCLEOTIDE SEQUENCE [LARGE SCALE GENOMIC DNA]</scope>
    <source>
        <strain evidence="1 2">DSM 45518</strain>
    </source>
</reference>
<gene>
    <name evidence="1" type="ORF">BKA14_001927</name>
</gene>
<dbReference type="RefSeq" id="WP_184950564.1">
    <property type="nucleotide sequence ID" value="NZ_BOMC01000004.1"/>
</dbReference>
<dbReference type="Proteomes" id="UP000542742">
    <property type="component" value="Unassembled WGS sequence"/>
</dbReference>
<dbReference type="Pfam" id="PF02945">
    <property type="entry name" value="Endonuclease_7"/>
    <property type="match status" value="1"/>
</dbReference>
<accession>A0A7W7G0P2</accession>
<evidence type="ECO:0000313" key="2">
    <source>
        <dbReference type="Proteomes" id="UP000542742"/>
    </source>
</evidence>
<name>A0A7W7G0P2_9ACTN</name>
<dbReference type="InterPro" id="IPR004211">
    <property type="entry name" value="Endonuclease_7"/>
</dbReference>
<comment type="caution">
    <text evidence="1">The sequence shown here is derived from an EMBL/GenBank/DDBJ whole genome shotgun (WGS) entry which is preliminary data.</text>
</comment>
<dbReference type="InterPro" id="IPR044925">
    <property type="entry name" value="His-Me_finger_sf"/>
</dbReference>
<dbReference type="InterPro" id="IPR038563">
    <property type="entry name" value="Endonuclease_7_sf"/>
</dbReference>